<dbReference type="InterPro" id="IPR036267">
    <property type="entry name" value="RuvA_C_sf"/>
</dbReference>
<keyword evidence="5 6" id="KW-0234">DNA repair</keyword>
<dbReference type="Pfam" id="PF14520">
    <property type="entry name" value="HHH_5"/>
    <property type="match status" value="1"/>
</dbReference>
<dbReference type="InterPro" id="IPR011114">
    <property type="entry name" value="RuvA_C"/>
</dbReference>
<comment type="domain">
    <text evidence="6">Has three domains with a flexible linker between the domains II and III and assumes an 'L' shape. Domain III is highly mobile and contacts RuvB.</text>
</comment>
<evidence type="ECO:0000256" key="2">
    <source>
        <dbReference type="ARBA" id="ARBA00022763"/>
    </source>
</evidence>
<dbReference type="SUPFAM" id="SSF50249">
    <property type="entry name" value="Nucleic acid-binding proteins"/>
    <property type="match status" value="1"/>
</dbReference>
<dbReference type="Pfam" id="PF01330">
    <property type="entry name" value="RuvA_N"/>
    <property type="match status" value="1"/>
</dbReference>
<evidence type="ECO:0000259" key="7">
    <source>
        <dbReference type="SMART" id="SM00278"/>
    </source>
</evidence>
<comment type="subunit">
    <text evidence="6">Homotetramer. Forms an RuvA(8)-RuvB(12)-Holliday junction (HJ) complex. HJ DNA is sandwiched between 2 RuvA tetramers; dsDNA enters through RuvA and exits via RuvB. An RuvB hexamer assembles on each DNA strand where it exits the tetramer. Each RuvB hexamer is contacted by two RuvA subunits (via domain III) on 2 adjacent RuvB subunits; this complex drives branch migration. In the full resolvosome a probable DNA-RuvA(4)-RuvB(12)-RuvC(2) complex forms which resolves the HJ.</text>
</comment>
<reference evidence="8 9" key="1">
    <citation type="journal article" date="2016" name="Nat. Commun.">
        <title>Thousands of microbial genomes shed light on interconnected biogeochemical processes in an aquifer system.</title>
        <authorList>
            <person name="Anantharaman K."/>
            <person name="Brown C.T."/>
            <person name="Hug L.A."/>
            <person name="Sharon I."/>
            <person name="Castelle C.J."/>
            <person name="Probst A.J."/>
            <person name="Thomas B.C."/>
            <person name="Singh A."/>
            <person name="Wilkins M.J."/>
            <person name="Karaoz U."/>
            <person name="Brodie E.L."/>
            <person name="Williams K.H."/>
            <person name="Hubbard S.S."/>
            <person name="Banfield J.F."/>
        </authorList>
    </citation>
    <scope>NUCLEOTIDE SEQUENCE [LARGE SCALE GENOMIC DNA]</scope>
</reference>
<keyword evidence="2 6" id="KW-0227">DNA damage</keyword>
<comment type="similarity">
    <text evidence="6">Belongs to the RuvA family.</text>
</comment>
<keyword evidence="1 6" id="KW-0963">Cytoplasm</keyword>
<dbReference type="InterPro" id="IPR000085">
    <property type="entry name" value="RuvA"/>
</dbReference>
<keyword evidence="3 6" id="KW-0238">DNA-binding</keyword>
<keyword evidence="8" id="KW-0067">ATP-binding</keyword>
<comment type="function">
    <text evidence="6">The RuvA-RuvB-RuvC complex processes Holliday junction (HJ) DNA during genetic recombination and DNA repair, while the RuvA-RuvB complex plays an important role in the rescue of blocked DNA replication forks via replication fork reversal (RFR). RuvA specifically binds to HJ cruciform DNA, conferring on it an open structure. The RuvB hexamer acts as an ATP-dependent pump, pulling dsDNA into and through the RuvAB complex. HJ branch migration allows RuvC to scan DNA until it finds its consensus sequence, where it cleaves and resolves the cruciform DNA.</text>
</comment>
<dbReference type="Proteomes" id="UP000178427">
    <property type="component" value="Unassembled WGS sequence"/>
</dbReference>
<accession>A0A1F6EKB1</accession>
<feature type="domain" description="Helix-hairpin-helix DNA-binding motif class 1" evidence="7">
    <location>
        <begin position="70"/>
        <end position="89"/>
    </location>
</feature>
<dbReference type="Pfam" id="PF07499">
    <property type="entry name" value="RuvA_C"/>
    <property type="match status" value="1"/>
</dbReference>
<dbReference type="GO" id="GO:0006281">
    <property type="term" value="P:DNA repair"/>
    <property type="evidence" value="ECO:0007669"/>
    <property type="project" value="UniProtKB-UniRule"/>
</dbReference>
<dbReference type="GO" id="GO:0048476">
    <property type="term" value="C:Holliday junction resolvase complex"/>
    <property type="evidence" value="ECO:0007669"/>
    <property type="project" value="UniProtKB-UniRule"/>
</dbReference>
<protein>
    <recommendedName>
        <fullName evidence="6">Holliday junction branch migration complex subunit RuvA</fullName>
    </recommendedName>
</protein>
<evidence type="ECO:0000256" key="5">
    <source>
        <dbReference type="ARBA" id="ARBA00023204"/>
    </source>
</evidence>
<dbReference type="GO" id="GO:0005524">
    <property type="term" value="F:ATP binding"/>
    <property type="evidence" value="ECO:0007669"/>
    <property type="project" value="InterPro"/>
</dbReference>
<keyword evidence="8" id="KW-0347">Helicase</keyword>
<dbReference type="SMART" id="SM00278">
    <property type="entry name" value="HhH1"/>
    <property type="match status" value="2"/>
</dbReference>
<evidence type="ECO:0000256" key="1">
    <source>
        <dbReference type="ARBA" id="ARBA00022490"/>
    </source>
</evidence>
<evidence type="ECO:0000313" key="8">
    <source>
        <dbReference type="EMBL" id="OGG73742.1"/>
    </source>
</evidence>
<dbReference type="GO" id="GO:0009379">
    <property type="term" value="C:Holliday junction helicase complex"/>
    <property type="evidence" value="ECO:0007669"/>
    <property type="project" value="InterPro"/>
</dbReference>
<evidence type="ECO:0000256" key="3">
    <source>
        <dbReference type="ARBA" id="ARBA00023125"/>
    </source>
</evidence>
<dbReference type="NCBIfam" id="TIGR00084">
    <property type="entry name" value="ruvA"/>
    <property type="match status" value="1"/>
</dbReference>
<dbReference type="InterPro" id="IPR010994">
    <property type="entry name" value="RuvA_2-like"/>
</dbReference>
<dbReference type="SUPFAM" id="SSF46929">
    <property type="entry name" value="DNA helicase RuvA subunit, C-terminal domain"/>
    <property type="match status" value="1"/>
</dbReference>
<dbReference type="GO" id="GO:0000400">
    <property type="term" value="F:four-way junction DNA binding"/>
    <property type="evidence" value="ECO:0007669"/>
    <property type="project" value="UniProtKB-UniRule"/>
</dbReference>
<dbReference type="Gene3D" id="2.40.50.140">
    <property type="entry name" value="Nucleic acid-binding proteins"/>
    <property type="match status" value="1"/>
</dbReference>
<dbReference type="InterPro" id="IPR012340">
    <property type="entry name" value="NA-bd_OB-fold"/>
</dbReference>
<evidence type="ECO:0000313" key="9">
    <source>
        <dbReference type="Proteomes" id="UP000178427"/>
    </source>
</evidence>
<keyword evidence="4 6" id="KW-0233">DNA recombination</keyword>
<comment type="subcellular location">
    <subcellularLocation>
        <location evidence="6">Cytoplasm</location>
    </subcellularLocation>
</comment>
<dbReference type="Gene3D" id="1.10.8.10">
    <property type="entry name" value="DNA helicase RuvA subunit, C-terminal domain"/>
    <property type="match status" value="1"/>
</dbReference>
<proteinExistence type="inferred from homology"/>
<dbReference type="AlphaFoldDB" id="A0A1F6EKB1"/>
<dbReference type="CDD" id="cd14332">
    <property type="entry name" value="UBA_RuvA_C"/>
    <property type="match status" value="1"/>
</dbReference>
<dbReference type="InterPro" id="IPR013849">
    <property type="entry name" value="DNA_helicase_Holl-junc_RuvA_I"/>
</dbReference>
<dbReference type="InterPro" id="IPR003583">
    <property type="entry name" value="Hlx-hairpin-Hlx_DNA-bd_motif"/>
</dbReference>
<dbReference type="Gene3D" id="1.10.150.20">
    <property type="entry name" value="5' to 3' exonuclease, C-terminal subdomain"/>
    <property type="match status" value="1"/>
</dbReference>
<dbReference type="EMBL" id="MFMA01000040">
    <property type="protein sequence ID" value="OGG73742.1"/>
    <property type="molecule type" value="Genomic_DNA"/>
</dbReference>
<dbReference type="SUPFAM" id="SSF47781">
    <property type="entry name" value="RuvA domain 2-like"/>
    <property type="match status" value="1"/>
</dbReference>
<keyword evidence="8" id="KW-0547">Nucleotide-binding</keyword>
<comment type="caution">
    <text evidence="6">Lacks conserved residue(s) required for the propagation of feature annotation.</text>
</comment>
<organism evidence="8 9">
    <name type="scientific">Candidatus Kaiserbacteria bacterium RIFCSPLOWO2_01_FULL_54_20</name>
    <dbReference type="NCBI Taxonomy" id="1798513"/>
    <lineage>
        <taxon>Bacteria</taxon>
        <taxon>Candidatus Kaiseribacteriota</taxon>
    </lineage>
</organism>
<dbReference type="GO" id="GO:0006310">
    <property type="term" value="P:DNA recombination"/>
    <property type="evidence" value="ECO:0007669"/>
    <property type="project" value="UniProtKB-UniRule"/>
</dbReference>
<dbReference type="GO" id="GO:0005737">
    <property type="term" value="C:cytoplasm"/>
    <property type="evidence" value="ECO:0007669"/>
    <property type="project" value="UniProtKB-SubCell"/>
</dbReference>
<comment type="caution">
    <text evidence="8">The sequence shown here is derived from an EMBL/GenBank/DDBJ whole genome shotgun (WGS) entry which is preliminary data.</text>
</comment>
<gene>
    <name evidence="6" type="primary">ruvA</name>
    <name evidence="8" type="ORF">A3A40_02410</name>
</gene>
<feature type="domain" description="Helix-hairpin-helix DNA-binding motif class 1" evidence="7">
    <location>
        <begin position="105"/>
        <end position="124"/>
    </location>
</feature>
<name>A0A1F6EKB1_9BACT</name>
<evidence type="ECO:0000256" key="4">
    <source>
        <dbReference type="ARBA" id="ARBA00023172"/>
    </source>
</evidence>
<keyword evidence="8" id="KW-0378">Hydrolase</keyword>
<dbReference type="STRING" id="1798513.A3A40_02410"/>
<sequence length="191" mass="19895">MIGKLTGVLSGRQGDSVVVDVQGVGYCVRVPLAFTLTEGAPVSLHIHTAVRDDAIDLYGFAQEEELAFFRQLMTVSSVGPKTALSIMSVAEPAALKRAIAAGDAATLTKVFGIGKKSAERIVVELRDKLQLETGVQSGVAGPDAEVIEALMALGYSAAECRKALKDTAAVGESIKDKLGAALKHLGSRSTV</sequence>
<evidence type="ECO:0000256" key="6">
    <source>
        <dbReference type="HAMAP-Rule" id="MF_00031"/>
    </source>
</evidence>
<dbReference type="HAMAP" id="MF_00031">
    <property type="entry name" value="DNA_HJ_migration_RuvA"/>
    <property type="match status" value="1"/>
</dbReference>
<feature type="region of interest" description="Domain III" evidence="6">
    <location>
        <begin position="140"/>
        <end position="191"/>
    </location>
</feature>
<dbReference type="GO" id="GO:0009378">
    <property type="term" value="F:four-way junction helicase activity"/>
    <property type="evidence" value="ECO:0007669"/>
    <property type="project" value="InterPro"/>
</dbReference>